<name>A0ACA9Y4V5_9ASCO</name>
<protein>
    <submittedName>
        <fullName evidence="1">Osmosensing histidine protein kinase Sln1p</fullName>
    </submittedName>
</protein>
<sequence>MFASLFSLLILAIVCGLYFSHNLSNLRAERLEVISQLKSSQVTQAIDYLFYQVYYLTTRDAITDSLTNYRAGNNSMAVFETAQASLDQFLTSSESFASARLYNLDLRVVAESSNNNTLVSSPAADYLYPLQQNLSIPEPINRLNNSLESFYFTGPVSNSSDPYSTYFIGITYPIFANTSIILSAPSIAGYLTVLTSADNIQVAVNTSQTFPDQDSQDYKVVAYSPVYNSSYTEDSTSDSLAVNELVGFQAVFPVLGSKYLQSNNVYNINESTAAKEALTHYYGSSTNKKSIDGETVAIGYSRVSSVHWSIVVEQKKSTFNGPSDRLKNIIIGVSIGIGVFMCLITFPLAVMFIRPITKLKDATEAITRSKREKDRGIPSPAYSPPPSYYSTLIRRMYPYEKKPYEKKKDDDVNDRLIELDDVPKKEMRLRSRDKRSSVLSSATGGSNSVYSTGIRLPSKITNQKSLFKDELAELTDAFNIMREELEKQYVHLEDRVKSRTKELEASKIEAEAANEAKTVFIANISHELRTPLNGILGMTSIAMEENEVGTIKDSLKLINRSGELLLHILTELLTYSKNTLNRSKLEKSSFQILEIVYQVQSIFNKLAVDQRVYFKILIRPNSFRKLILYGDSNRIIQVVMNLVSNALKFTPVEGRVDVTFKLLGEYDHERSQQDNYESVKVKHLENETFHDTSSHPYDRRPAKKPLDNDTDASINALNSKQENNLDNLNTTDDDIDSASDTTSLYTLSTQEYDKVIFQSQFTGSKPLPRVPESPESDDKSLPKTPRTSLVKSNVDKNNLDISDTESKFEDEERDKVQELQPQLLPPPNMRGTNTATTASSTKRPSITSMDSLNSNELVKNGKVYKIKNLYKPKTWAIQIQVSDTGPGIEPALQEKVFEPFIQGDQTLSRSYGGTGLGLAICRQLAKMMKGTMTLKSNLGVGSTFIFTVPLPQVGEILVSDDDMNDFAEDEFNPKSKANRKVAFAFDTDSSDDSNTHTESPELKVNGVKNKSSDESLNPTTSPFQKISNKKSDEEIRNRPAFIEKPHLVTRTSTGTANSSSGSDREKVDRLELPTNDLLGSLSHLKILVAEDNMVNQEVIKRMLSLEGFDNITMASNGAEAVDFVKTSIEMDELFDLIFMDVQMPKIDGLLATKMIRGNLNYERPIIALTAFADESNVKECLNSGMSGFLSKPIRRTNLRKIITEYAPKLLTDVTSPGSKNGEKRLGY</sequence>
<evidence type="ECO:0000313" key="2">
    <source>
        <dbReference type="Proteomes" id="UP001152531"/>
    </source>
</evidence>
<accession>A0ACA9Y4V5</accession>
<keyword evidence="1" id="KW-0418">Kinase</keyword>
<reference evidence="1" key="1">
    <citation type="submission" date="2022-06" db="EMBL/GenBank/DDBJ databases">
        <authorList>
            <person name="Legras J.-L."/>
            <person name="Devillers H."/>
            <person name="Grondin C."/>
        </authorList>
    </citation>
    <scope>NUCLEOTIDE SEQUENCE</scope>
    <source>
        <strain evidence="1">CLIB 1444</strain>
    </source>
</reference>
<gene>
    <name evidence="1" type="ORF">CLIB1444_02S16908</name>
</gene>
<evidence type="ECO:0000313" key="1">
    <source>
        <dbReference type="EMBL" id="CAH6719806.1"/>
    </source>
</evidence>
<organism evidence="1 2">
    <name type="scientific">[Candida] jaroonii</name>
    <dbReference type="NCBI Taxonomy" id="467808"/>
    <lineage>
        <taxon>Eukaryota</taxon>
        <taxon>Fungi</taxon>
        <taxon>Dikarya</taxon>
        <taxon>Ascomycota</taxon>
        <taxon>Saccharomycotina</taxon>
        <taxon>Pichiomycetes</taxon>
        <taxon>Debaryomycetaceae</taxon>
        <taxon>Yamadazyma</taxon>
    </lineage>
</organism>
<proteinExistence type="predicted"/>
<keyword evidence="2" id="KW-1185">Reference proteome</keyword>
<dbReference type="Proteomes" id="UP001152531">
    <property type="component" value="Unassembled WGS sequence"/>
</dbReference>
<keyword evidence="1" id="KW-0808">Transferase</keyword>
<dbReference type="EMBL" id="CALSDN010000002">
    <property type="protein sequence ID" value="CAH6719806.1"/>
    <property type="molecule type" value="Genomic_DNA"/>
</dbReference>
<comment type="caution">
    <text evidence="1">The sequence shown here is derived from an EMBL/GenBank/DDBJ whole genome shotgun (WGS) entry which is preliminary data.</text>
</comment>